<dbReference type="Proteomes" id="UP001153365">
    <property type="component" value="Unassembled WGS sequence"/>
</dbReference>
<comment type="caution">
    <text evidence="1">The sequence shown here is derived from an EMBL/GenBank/DDBJ whole genome shotgun (WGS) entry which is preliminary data.</text>
</comment>
<dbReference type="EMBL" id="CALTRL010000703">
    <property type="protein sequence ID" value="CAH7669332.1"/>
    <property type="molecule type" value="Genomic_DNA"/>
</dbReference>
<organism evidence="1 2">
    <name type="scientific">Phakopsora pachyrhizi</name>
    <name type="common">Asian soybean rust disease fungus</name>
    <dbReference type="NCBI Taxonomy" id="170000"/>
    <lineage>
        <taxon>Eukaryota</taxon>
        <taxon>Fungi</taxon>
        <taxon>Dikarya</taxon>
        <taxon>Basidiomycota</taxon>
        <taxon>Pucciniomycotina</taxon>
        <taxon>Pucciniomycetes</taxon>
        <taxon>Pucciniales</taxon>
        <taxon>Phakopsoraceae</taxon>
        <taxon>Phakopsora</taxon>
    </lineage>
</organism>
<proteinExistence type="predicted"/>
<name>A0AAV0AM70_PHAPC</name>
<evidence type="ECO:0000313" key="2">
    <source>
        <dbReference type="Proteomes" id="UP001153365"/>
    </source>
</evidence>
<sequence>MVSRLGFGWSRLGMGRAGRAELERVWSTGLAGYRFLLINQGRLRQGQAGYGKGKSSSLLIDPGELRLRLRLLWLINQLRKTGDRAELIGGIN</sequence>
<gene>
    <name evidence="1" type="ORF">PPACK8108_LOCUS3937</name>
</gene>
<reference evidence="1" key="1">
    <citation type="submission" date="2022-06" db="EMBL/GenBank/DDBJ databases">
        <authorList>
            <consortium name="SYNGENTA / RWTH Aachen University"/>
        </authorList>
    </citation>
    <scope>NUCLEOTIDE SEQUENCE</scope>
</reference>
<dbReference type="AlphaFoldDB" id="A0AAV0AM70"/>
<protein>
    <submittedName>
        <fullName evidence="1">Uncharacterized protein</fullName>
    </submittedName>
</protein>
<evidence type="ECO:0000313" key="1">
    <source>
        <dbReference type="EMBL" id="CAH7669332.1"/>
    </source>
</evidence>
<accession>A0AAV0AM70</accession>
<keyword evidence="2" id="KW-1185">Reference proteome</keyword>